<dbReference type="EMBL" id="CP030844">
    <property type="protein sequence ID" value="AXC16396.1"/>
    <property type="molecule type" value="Genomic_DNA"/>
</dbReference>
<dbReference type="Proteomes" id="UP000253606">
    <property type="component" value="Plasmid pACPOL3"/>
</dbReference>
<evidence type="ECO:0000313" key="2">
    <source>
        <dbReference type="Proteomes" id="UP000253606"/>
    </source>
</evidence>
<keyword evidence="2" id="KW-1185">Reference proteome</keyword>
<protein>
    <submittedName>
        <fullName evidence="1">Uncharacterized protein</fullName>
    </submittedName>
</protein>
<sequence length="45" mass="4944">MLVMLSLRTPIARTKLRARHIPATATMEGLFSSSFGSPESFFEAS</sequence>
<dbReference type="AlphaFoldDB" id="A0A2Z5GCT9"/>
<accession>A0A2Z5GCT9</accession>
<reference evidence="1 2" key="1">
    <citation type="journal article" date="2018" name="Front. Microbiol.">
        <title>Hydrolytic Capabilities as a Key to Environmental Success: Chitinolytic and Cellulolytic Acidobacteria From Acidic Sub-arctic Soils and Boreal Peatlands.</title>
        <authorList>
            <person name="Belova S.E."/>
            <person name="Ravin N.V."/>
            <person name="Pankratov T.A."/>
            <person name="Rakitin A.L."/>
            <person name="Ivanova A.A."/>
            <person name="Beletsky A.V."/>
            <person name="Mardanov A.V."/>
            <person name="Sinninghe Damste J.S."/>
            <person name="Dedysh S.N."/>
        </authorList>
    </citation>
    <scope>NUCLEOTIDE SEQUENCE [LARGE SCALE GENOMIC DNA]</scope>
    <source>
        <strain evidence="1 2">SBC82</strain>
        <plasmid evidence="2">pacpol3</plasmid>
    </source>
</reference>
<keyword evidence="1" id="KW-0614">Plasmid</keyword>
<name>A0A2Z5GCT9_9BACT</name>
<proteinExistence type="predicted"/>
<gene>
    <name evidence="1" type="ORF">ACPOL_7206</name>
</gene>
<dbReference type="KEGG" id="abas:ACPOL_7206"/>
<evidence type="ECO:0000313" key="1">
    <source>
        <dbReference type="EMBL" id="AXC16396.1"/>
    </source>
</evidence>
<geneLocation type="plasmid" evidence="2">
    <name>pacpol3</name>
</geneLocation>
<organism evidence="1 2">
    <name type="scientific">Acidisarcina polymorpha</name>
    <dbReference type="NCBI Taxonomy" id="2211140"/>
    <lineage>
        <taxon>Bacteria</taxon>
        <taxon>Pseudomonadati</taxon>
        <taxon>Acidobacteriota</taxon>
        <taxon>Terriglobia</taxon>
        <taxon>Terriglobales</taxon>
        <taxon>Acidobacteriaceae</taxon>
        <taxon>Acidisarcina</taxon>
    </lineage>
</organism>